<dbReference type="OrthoDB" id="1745022at2759"/>
<dbReference type="SUPFAM" id="SSF48371">
    <property type="entry name" value="ARM repeat"/>
    <property type="match status" value="1"/>
</dbReference>
<dbReference type="Pfam" id="PF00514">
    <property type="entry name" value="Arm"/>
    <property type="match status" value="1"/>
</dbReference>
<dbReference type="Proteomes" id="UP000250321">
    <property type="component" value="Unassembled WGS sequence"/>
</dbReference>
<dbReference type="Gene3D" id="1.25.10.10">
    <property type="entry name" value="Leucine-rich Repeat Variant"/>
    <property type="match status" value="1"/>
</dbReference>
<reference evidence="2 3" key="1">
    <citation type="submission" date="2018-02" db="EMBL/GenBank/DDBJ databases">
        <title>Draft genome of wild Prunus yedoensis var. nudiflora.</title>
        <authorList>
            <person name="Baek S."/>
            <person name="Kim J.-H."/>
            <person name="Choi K."/>
            <person name="Kim G.-B."/>
            <person name="Cho A."/>
            <person name="Jang H."/>
            <person name="Shin C.-H."/>
            <person name="Yu H.-J."/>
            <person name="Mun J.-H."/>
        </authorList>
    </citation>
    <scope>NUCLEOTIDE SEQUENCE [LARGE SCALE GENOMIC DNA]</scope>
    <source>
        <strain evidence="3">cv. Jeju island</strain>
        <tissue evidence="2">Leaf</tissue>
    </source>
</reference>
<dbReference type="PANTHER" id="PTHR46168">
    <property type="entry name" value="ARMADILLO REPEAT ONLY 4"/>
    <property type="match status" value="1"/>
</dbReference>
<dbReference type="AlphaFoldDB" id="A0A314YWD1"/>
<gene>
    <name evidence="2" type="ORF">Pyn_26074</name>
</gene>
<dbReference type="InterPro" id="IPR016024">
    <property type="entry name" value="ARM-type_fold"/>
</dbReference>
<keyword evidence="1" id="KW-0677">Repeat</keyword>
<keyword evidence="3" id="KW-1185">Reference proteome</keyword>
<dbReference type="InterPro" id="IPR000225">
    <property type="entry name" value="Armadillo"/>
</dbReference>
<accession>A0A314YWD1</accession>
<protein>
    <submittedName>
        <fullName evidence="2">Uncharacterized protein</fullName>
    </submittedName>
</protein>
<evidence type="ECO:0000256" key="1">
    <source>
        <dbReference type="ARBA" id="ARBA00022737"/>
    </source>
</evidence>
<name>A0A314YWD1_PRUYE</name>
<evidence type="ECO:0000313" key="2">
    <source>
        <dbReference type="EMBL" id="PQQ10810.1"/>
    </source>
</evidence>
<organism evidence="2 3">
    <name type="scientific">Prunus yedoensis var. nudiflora</name>
    <dbReference type="NCBI Taxonomy" id="2094558"/>
    <lineage>
        <taxon>Eukaryota</taxon>
        <taxon>Viridiplantae</taxon>
        <taxon>Streptophyta</taxon>
        <taxon>Embryophyta</taxon>
        <taxon>Tracheophyta</taxon>
        <taxon>Spermatophyta</taxon>
        <taxon>Magnoliopsida</taxon>
        <taxon>eudicotyledons</taxon>
        <taxon>Gunneridae</taxon>
        <taxon>Pentapetalae</taxon>
        <taxon>rosids</taxon>
        <taxon>fabids</taxon>
        <taxon>Rosales</taxon>
        <taxon>Rosaceae</taxon>
        <taxon>Amygdaloideae</taxon>
        <taxon>Amygdaleae</taxon>
        <taxon>Prunus</taxon>
    </lineage>
</organism>
<evidence type="ECO:0000313" key="3">
    <source>
        <dbReference type="Proteomes" id="UP000250321"/>
    </source>
</evidence>
<dbReference type="EMBL" id="PJQY01000463">
    <property type="protein sequence ID" value="PQQ10810.1"/>
    <property type="molecule type" value="Genomic_DNA"/>
</dbReference>
<dbReference type="InterPro" id="IPR011989">
    <property type="entry name" value="ARM-like"/>
</dbReference>
<proteinExistence type="predicted"/>
<dbReference type="PANTHER" id="PTHR46168:SF9">
    <property type="entry name" value="ARMADILLO REPEAT ONLY 2"/>
    <property type="match status" value="1"/>
</dbReference>
<sequence length="169" mass="19008">MCLGYRFLEGRAPDEDLRRPPMELREPVLWLVWDEIAILHHPAVSVQARSSAAASLGQLARDNERYMKLIIQEGGVEALLKLMEEGPMEGQENAARTLGWLGRSCEIVEHLHADVCKVFAKILREGSLKVQVAVAEAVSMLSYQHPNCKMFLRSTMLSLAHRPSCIRNC</sequence>
<comment type="caution">
    <text evidence="2">The sequence shown here is derived from an EMBL/GenBank/DDBJ whole genome shotgun (WGS) entry which is preliminary data.</text>
</comment>
<dbReference type="STRING" id="2094558.A0A314YWD1"/>